<comment type="caution">
    <text evidence="1">The sequence shown here is derived from an EMBL/GenBank/DDBJ whole genome shotgun (WGS) entry which is preliminary data.</text>
</comment>
<dbReference type="Gene3D" id="3.40.50.150">
    <property type="entry name" value="Vaccinia Virus protein VP39"/>
    <property type="match status" value="1"/>
</dbReference>
<dbReference type="EMBL" id="AHEV01000042">
    <property type="protein sequence ID" value="EJR31639.1"/>
    <property type="molecule type" value="Genomic_DNA"/>
</dbReference>
<proteinExistence type="predicted"/>
<evidence type="ECO:0008006" key="3">
    <source>
        <dbReference type="Google" id="ProtNLM"/>
    </source>
</evidence>
<sequence length="73" mass="8300">MNPKSVGAALSSSKFLEDKMIEEIDLKKVYYIVEYGPSTGVFTEKLIKRRNLKTIILLVENNKGFSVFTKSKI</sequence>
<evidence type="ECO:0000313" key="2">
    <source>
        <dbReference type="Proteomes" id="UP000006976"/>
    </source>
</evidence>
<accession>A0ABC9QW67</accession>
<name>A0ABC9QW67_BACMY</name>
<evidence type="ECO:0000313" key="1">
    <source>
        <dbReference type="EMBL" id="EJR31639.1"/>
    </source>
</evidence>
<dbReference type="Proteomes" id="UP000006976">
    <property type="component" value="Unassembled WGS sequence"/>
</dbReference>
<dbReference type="InterPro" id="IPR029063">
    <property type="entry name" value="SAM-dependent_MTases_sf"/>
</dbReference>
<dbReference type="SUPFAM" id="SSF53335">
    <property type="entry name" value="S-adenosyl-L-methionine-dependent methyltransferases"/>
    <property type="match status" value="1"/>
</dbReference>
<dbReference type="RefSeq" id="WP_002016854.1">
    <property type="nucleotide sequence ID" value="NZ_CM000719.1"/>
</dbReference>
<dbReference type="AlphaFoldDB" id="A0ABC9QW67"/>
<protein>
    <recommendedName>
        <fullName evidence="3">Ribose ABC transporter ATP-binding protein</fullName>
    </recommendedName>
</protein>
<organism evidence="1 2">
    <name type="scientific">Bacillus mycoides</name>
    <dbReference type="NCBI Taxonomy" id="1405"/>
    <lineage>
        <taxon>Bacteria</taxon>
        <taxon>Bacillati</taxon>
        <taxon>Bacillota</taxon>
        <taxon>Bacilli</taxon>
        <taxon>Bacillales</taxon>
        <taxon>Bacillaceae</taxon>
        <taxon>Bacillus</taxon>
        <taxon>Bacillus cereus group</taxon>
    </lineage>
</organism>
<reference evidence="1 2" key="1">
    <citation type="submission" date="2012-04" db="EMBL/GenBank/DDBJ databases">
        <title>The Genome Sequence of Bacillus cereus VD078.</title>
        <authorList>
            <consortium name="The Broad Institute Genome Sequencing Platform"/>
            <consortium name="The Broad Institute Genome Sequencing Center for Infectious Disease"/>
            <person name="Feldgarden M."/>
            <person name="Van der Auwera G.A."/>
            <person name="Mahillon J."/>
            <person name="Duprez V."/>
            <person name="Timmery S."/>
            <person name="Mattelet C."/>
            <person name="Dierick K."/>
            <person name="Sun M."/>
            <person name="Yu Z."/>
            <person name="Zhu L."/>
            <person name="Hu X."/>
            <person name="Shank E.B."/>
            <person name="Swiecicka I."/>
            <person name="Hansen B.M."/>
            <person name="Andrup L."/>
            <person name="Young S.K."/>
            <person name="Zeng Q."/>
            <person name="Gargeya S."/>
            <person name="Fitzgerald M."/>
            <person name="Haas B."/>
            <person name="Abouelleil A."/>
            <person name="Alvarado L."/>
            <person name="Arachchi H.M."/>
            <person name="Berlin A."/>
            <person name="Chapman S.B."/>
            <person name="Goldberg J."/>
            <person name="Griggs A."/>
            <person name="Gujja S."/>
            <person name="Hansen M."/>
            <person name="Howarth C."/>
            <person name="Imamovic A."/>
            <person name="Larimer J."/>
            <person name="McCowen C."/>
            <person name="Montmayeur A."/>
            <person name="Murphy C."/>
            <person name="Neiman D."/>
            <person name="Pearson M."/>
            <person name="Priest M."/>
            <person name="Roberts A."/>
            <person name="Saif S."/>
            <person name="Shea T."/>
            <person name="Sisk P."/>
            <person name="Sykes S."/>
            <person name="Wortman J."/>
            <person name="Nusbaum C."/>
            <person name="Birren B."/>
        </authorList>
    </citation>
    <scope>NUCLEOTIDE SEQUENCE [LARGE SCALE GENOMIC DNA]</scope>
    <source>
        <strain evidence="1 2">VD078</strain>
    </source>
</reference>
<gene>
    <name evidence="1" type="ORF">III_05297</name>
</gene>